<dbReference type="WBParaSite" id="PS1159_v2.g4952.t1">
    <property type="protein sequence ID" value="PS1159_v2.g4952.t1"/>
    <property type="gene ID" value="PS1159_v2.g4952"/>
</dbReference>
<evidence type="ECO:0000313" key="1">
    <source>
        <dbReference type="Proteomes" id="UP000887580"/>
    </source>
</evidence>
<name>A0AC35GG94_9BILA</name>
<reference evidence="2" key="1">
    <citation type="submission" date="2022-11" db="UniProtKB">
        <authorList>
            <consortium name="WormBaseParasite"/>
        </authorList>
    </citation>
    <scope>IDENTIFICATION</scope>
</reference>
<protein>
    <submittedName>
        <fullName evidence="2">Uncharacterized protein</fullName>
    </submittedName>
</protein>
<proteinExistence type="predicted"/>
<accession>A0AC35GG94</accession>
<dbReference type="Proteomes" id="UP000887580">
    <property type="component" value="Unplaced"/>
</dbReference>
<sequence>ENHVPPHIRNDPLVWHYKKNYLSVSSAPPTPDDPIPEERWNQLNDVQRKVECKYRKSCYETRKLPPILTATDGIFHVKHVFADHLKHEDAIPIEDFQKRREIEKKLYCKYRKSCYESGKLPKIDGGVFYYPTHSPKEEEIKALPANLAHNREIERKLECKYRKSCYKSGKLPPLSPASVETVIESIHDNPKETLQQRCKYRKSCYAAAAELKKAKHEQRNKHGIIDEETLVVKNIKPSIIRKESSNEKEEAADTSSEEKRSKKSDPKSAKKQKQKT</sequence>
<organism evidence="1 2">
    <name type="scientific">Panagrolaimus sp. PS1159</name>
    <dbReference type="NCBI Taxonomy" id="55785"/>
    <lineage>
        <taxon>Eukaryota</taxon>
        <taxon>Metazoa</taxon>
        <taxon>Ecdysozoa</taxon>
        <taxon>Nematoda</taxon>
        <taxon>Chromadorea</taxon>
        <taxon>Rhabditida</taxon>
        <taxon>Tylenchina</taxon>
        <taxon>Panagrolaimomorpha</taxon>
        <taxon>Panagrolaimoidea</taxon>
        <taxon>Panagrolaimidae</taxon>
        <taxon>Panagrolaimus</taxon>
    </lineage>
</organism>
<evidence type="ECO:0000313" key="2">
    <source>
        <dbReference type="WBParaSite" id="PS1159_v2.g4952.t1"/>
    </source>
</evidence>